<sequence>MATGTTNAKSQALKARVPHEIVNAMESVKESGESTSQFIIASMQGEIKRRQRRKKQESQED</sequence>
<evidence type="ECO:0000313" key="1">
    <source>
        <dbReference type="EMBL" id="HAG2561844.1"/>
    </source>
</evidence>
<organism evidence="1">
    <name type="scientific">Salmonella enterica</name>
    <name type="common">Salmonella choleraesuis</name>
    <dbReference type="NCBI Taxonomy" id="28901"/>
    <lineage>
        <taxon>Bacteria</taxon>
        <taxon>Pseudomonadati</taxon>
        <taxon>Pseudomonadota</taxon>
        <taxon>Gammaproteobacteria</taxon>
        <taxon>Enterobacterales</taxon>
        <taxon>Enterobacteriaceae</taxon>
        <taxon>Salmonella</taxon>
    </lineage>
</organism>
<gene>
    <name evidence="1" type="ORF">G8W38_003613</name>
</gene>
<dbReference type="EMBL" id="DAAXUA010000009">
    <property type="protein sequence ID" value="HAG2561844.1"/>
    <property type="molecule type" value="Genomic_DNA"/>
</dbReference>
<dbReference type="NCBIfam" id="NF041551">
    <property type="entry name" value="YlcI_YnfO_N"/>
    <property type="match status" value="1"/>
</dbReference>
<accession>A0A760MQ94</accession>
<protein>
    <submittedName>
        <fullName evidence="1">Uncharacterized protein</fullName>
    </submittedName>
</protein>
<comment type="caution">
    <text evidence="1">The sequence shown here is derived from an EMBL/GenBank/DDBJ whole genome shotgun (WGS) entry which is preliminary data.</text>
</comment>
<reference evidence="1" key="1">
    <citation type="journal article" date="2018" name="Genome Biol.">
        <title>SKESA: strategic k-mer extension for scrupulous assemblies.</title>
        <authorList>
            <person name="Souvorov A."/>
            <person name="Agarwala R."/>
            <person name="Lipman D.J."/>
        </authorList>
    </citation>
    <scope>NUCLEOTIDE SEQUENCE</scope>
    <source>
        <strain evidence="1">MA.CK_95/00012601</strain>
    </source>
</reference>
<proteinExistence type="predicted"/>
<name>A0A760MQ94_SALER</name>
<dbReference type="AlphaFoldDB" id="A0A760MQ94"/>
<reference evidence="1" key="2">
    <citation type="submission" date="2020-02" db="EMBL/GenBank/DDBJ databases">
        <authorList>
            <consortium name="NCBI Pathogen Detection Project"/>
        </authorList>
    </citation>
    <scope>NUCLEOTIDE SEQUENCE</scope>
    <source>
        <strain evidence="1">MA.CK_95/00012601</strain>
    </source>
</reference>